<gene>
    <name evidence="1" type="ORF">ALC57_12205</name>
</gene>
<organism evidence="1 2">
    <name type="scientific">Trachymyrmex cornetzi</name>
    <dbReference type="NCBI Taxonomy" id="471704"/>
    <lineage>
        <taxon>Eukaryota</taxon>
        <taxon>Metazoa</taxon>
        <taxon>Ecdysozoa</taxon>
        <taxon>Arthropoda</taxon>
        <taxon>Hexapoda</taxon>
        <taxon>Insecta</taxon>
        <taxon>Pterygota</taxon>
        <taxon>Neoptera</taxon>
        <taxon>Endopterygota</taxon>
        <taxon>Hymenoptera</taxon>
        <taxon>Apocrita</taxon>
        <taxon>Aculeata</taxon>
        <taxon>Formicoidea</taxon>
        <taxon>Formicidae</taxon>
        <taxon>Myrmicinae</taxon>
        <taxon>Trachymyrmex</taxon>
    </lineage>
</organism>
<dbReference type="EMBL" id="KQ980550">
    <property type="protein sequence ID" value="KYN15570.1"/>
    <property type="molecule type" value="Genomic_DNA"/>
</dbReference>
<sequence>VLDNIFRIKFCPLCDSYFSEYVKLFKRMLLAKEPKDVLVELLKILFKIIHISHPATERNTDRSIQYILSRAKMLVVFVARQMSGVDSAGIRCIDQQLEVHLKQIKKCLESSTISLGQLCVGFYLDRVMLFKAIANRIRAFVRGEYGAPWIKIAISQVIYVLLALFDACLDGNNEDYEKRITTELLSKSNVFTYQNRHEREKISLYRDYQPTIYQTKLMEPNFIVNVMETPRDLIPIGSPRSKLYTIKKVTYKET</sequence>
<accession>A0A151J174</accession>
<proteinExistence type="predicted"/>
<evidence type="ECO:0000313" key="2">
    <source>
        <dbReference type="Proteomes" id="UP000078492"/>
    </source>
</evidence>
<feature type="non-terminal residue" evidence="1">
    <location>
        <position position="1"/>
    </location>
</feature>
<dbReference type="AlphaFoldDB" id="A0A151J174"/>
<protein>
    <submittedName>
        <fullName evidence="1">Uncharacterized protein</fullName>
    </submittedName>
</protein>
<dbReference type="Proteomes" id="UP000078492">
    <property type="component" value="Unassembled WGS sequence"/>
</dbReference>
<keyword evidence="2" id="KW-1185">Reference proteome</keyword>
<evidence type="ECO:0000313" key="1">
    <source>
        <dbReference type="EMBL" id="KYN15570.1"/>
    </source>
</evidence>
<reference evidence="1 2" key="1">
    <citation type="submission" date="2015-09" db="EMBL/GenBank/DDBJ databases">
        <title>Trachymyrmex cornetzi WGS genome.</title>
        <authorList>
            <person name="Nygaard S."/>
            <person name="Hu H."/>
            <person name="Boomsma J."/>
            <person name="Zhang G."/>
        </authorList>
    </citation>
    <scope>NUCLEOTIDE SEQUENCE [LARGE SCALE GENOMIC DNA]</scope>
    <source>
        <strain evidence="1">Tcor2-1</strain>
        <tissue evidence="1">Whole body</tissue>
    </source>
</reference>
<name>A0A151J174_9HYME</name>
<dbReference type="STRING" id="471704.A0A151J174"/>